<dbReference type="AlphaFoldDB" id="A0A124FK46"/>
<reference evidence="3" key="1">
    <citation type="journal article" date="2015" name="MBio">
        <title>Genome-Resolved Metagenomic Analysis Reveals Roles for Candidate Phyla and Other Microbial Community Members in Biogeochemical Transformations in Oil Reservoirs.</title>
        <authorList>
            <person name="Hu P."/>
            <person name="Tom L."/>
            <person name="Singh A."/>
            <person name="Thomas B.C."/>
            <person name="Baker B.J."/>
            <person name="Piceno Y.M."/>
            <person name="Andersen G.L."/>
            <person name="Banfield J.F."/>
        </authorList>
    </citation>
    <scope>NUCLEOTIDE SEQUENCE [LARGE SCALE GENOMIC DNA]</scope>
</reference>
<evidence type="ECO:0000313" key="2">
    <source>
        <dbReference type="EMBL" id="KUK36116.1"/>
    </source>
</evidence>
<evidence type="ECO:0000313" key="3">
    <source>
        <dbReference type="Proteomes" id="UP000053326"/>
    </source>
</evidence>
<organism evidence="2 3">
    <name type="scientific">Thermacetogenium phaeum</name>
    <dbReference type="NCBI Taxonomy" id="85874"/>
    <lineage>
        <taxon>Bacteria</taxon>
        <taxon>Bacillati</taxon>
        <taxon>Bacillota</taxon>
        <taxon>Clostridia</taxon>
        <taxon>Thermoanaerobacterales</taxon>
        <taxon>Thermoanaerobacteraceae</taxon>
        <taxon>Thermacetogenium</taxon>
    </lineage>
</organism>
<comment type="caution">
    <text evidence="2">The sequence shown here is derived from an EMBL/GenBank/DDBJ whole genome shotgun (WGS) entry which is preliminary data.</text>
</comment>
<keyword evidence="1" id="KW-0472">Membrane</keyword>
<evidence type="ECO:0000256" key="1">
    <source>
        <dbReference type="SAM" id="Phobius"/>
    </source>
</evidence>
<dbReference type="OMA" id="LLWVNFI"/>
<name>A0A124FK46_9THEO</name>
<dbReference type="EMBL" id="LGFO01000161">
    <property type="protein sequence ID" value="KUK36116.1"/>
    <property type="molecule type" value="Genomic_DNA"/>
</dbReference>
<keyword evidence="1" id="KW-0812">Transmembrane</keyword>
<dbReference type="Proteomes" id="UP000053326">
    <property type="component" value="Unassembled WGS sequence"/>
</dbReference>
<dbReference type="Pfam" id="PF18910">
    <property type="entry name" value="DUF5665"/>
    <property type="match status" value="1"/>
</dbReference>
<gene>
    <name evidence="2" type="ORF">XD66_1179</name>
</gene>
<sequence length="101" mass="11253">MREITGDLIEALKQKVDELSLNLERMKLAEYVELLNKPKRLLLINFISGVARGLGIAVGFTLLGALVLFILQRLVVLNLPVVSDFIATLVRLVQLQLEGKI</sequence>
<dbReference type="InterPro" id="IPR043723">
    <property type="entry name" value="DUF5665"/>
</dbReference>
<feature type="transmembrane region" description="Helical" evidence="1">
    <location>
        <begin position="42"/>
        <end position="69"/>
    </location>
</feature>
<dbReference type="PATRIC" id="fig|85874.4.peg.601"/>
<proteinExistence type="predicted"/>
<protein>
    <submittedName>
        <fullName evidence="2">Putative membrane protein</fullName>
    </submittedName>
</protein>
<accession>A0A124FK46</accession>
<keyword evidence="1" id="KW-1133">Transmembrane helix</keyword>